<keyword evidence="9 16" id="KW-1133">Transmembrane helix</keyword>
<feature type="region of interest" description="Disordered" evidence="15">
    <location>
        <begin position="2077"/>
        <end position="2099"/>
    </location>
</feature>
<evidence type="ECO:0000256" key="9">
    <source>
        <dbReference type="ARBA" id="ARBA00022989"/>
    </source>
</evidence>
<evidence type="ECO:0000256" key="6">
    <source>
        <dbReference type="ARBA" id="ARBA00022640"/>
    </source>
</evidence>
<keyword evidence="4" id="KW-1003">Cell membrane</keyword>
<gene>
    <name evidence="17" type="ORF">FPE_LOCUS18893</name>
</gene>
<keyword evidence="7 16" id="KW-0812">Transmembrane</keyword>
<feature type="coiled-coil region" evidence="14">
    <location>
        <begin position="2320"/>
        <end position="2405"/>
    </location>
</feature>
<feature type="compositionally biased region" description="Polar residues" evidence="15">
    <location>
        <begin position="1849"/>
        <end position="1859"/>
    </location>
</feature>
<dbReference type="InterPro" id="IPR055282">
    <property type="entry name" value="PPI1-4"/>
</dbReference>
<feature type="compositionally biased region" description="Basic residues" evidence="15">
    <location>
        <begin position="2619"/>
        <end position="2629"/>
    </location>
</feature>
<feature type="compositionally biased region" description="Basic and acidic residues" evidence="15">
    <location>
        <begin position="2125"/>
        <end position="2139"/>
    </location>
</feature>
<evidence type="ECO:0000256" key="5">
    <source>
        <dbReference type="ARBA" id="ARBA00022528"/>
    </source>
</evidence>
<feature type="compositionally biased region" description="Acidic residues" evidence="15">
    <location>
        <begin position="666"/>
        <end position="675"/>
    </location>
</feature>
<feature type="compositionally biased region" description="Basic and acidic residues" evidence="15">
    <location>
        <begin position="1830"/>
        <end position="1839"/>
    </location>
</feature>
<dbReference type="PANTHER" id="PTHR32219">
    <property type="entry name" value="RNA-BINDING PROTEIN YLMH-RELATED"/>
    <property type="match status" value="1"/>
</dbReference>
<feature type="transmembrane region" description="Helical" evidence="16">
    <location>
        <begin position="2727"/>
        <end position="2750"/>
    </location>
</feature>
<evidence type="ECO:0000256" key="1">
    <source>
        <dbReference type="ARBA" id="ARBA00004162"/>
    </source>
</evidence>
<proteinExistence type="inferred from homology"/>
<keyword evidence="12 16" id="KW-0472">Membrane</keyword>
<feature type="compositionally biased region" description="Acidic residues" evidence="15">
    <location>
        <begin position="720"/>
        <end position="733"/>
    </location>
</feature>
<comment type="subcellular location">
    <subcellularLocation>
        <location evidence="1">Cell membrane</location>
        <topology evidence="1">Single-pass membrane protein</topology>
    </subcellularLocation>
    <subcellularLocation>
        <location evidence="2">Endoplasmic reticulum membrane</location>
        <topology evidence="2">Single-pass membrane protein</topology>
    </subcellularLocation>
    <subcellularLocation>
        <location evidence="3">Plastid</location>
        <location evidence="3">Chloroplast thylakoid membrane</location>
        <topology evidence="3">Multi-pass membrane protein</topology>
    </subcellularLocation>
</comment>
<evidence type="ECO:0008006" key="19">
    <source>
        <dbReference type="Google" id="ProtNLM"/>
    </source>
</evidence>
<evidence type="ECO:0000256" key="8">
    <source>
        <dbReference type="ARBA" id="ARBA00022824"/>
    </source>
</evidence>
<dbReference type="InterPro" id="IPR022796">
    <property type="entry name" value="Chloroa_b-bind"/>
</dbReference>
<protein>
    <recommendedName>
        <fullName evidence="19">Chlorophyll a-b binding protein, chloroplastic</fullName>
    </recommendedName>
</protein>
<feature type="region of interest" description="Disordered" evidence="15">
    <location>
        <begin position="2617"/>
        <end position="2672"/>
    </location>
</feature>
<keyword evidence="5" id="KW-0150">Chloroplast</keyword>
<feature type="region of interest" description="Disordered" evidence="15">
    <location>
        <begin position="2125"/>
        <end position="2148"/>
    </location>
</feature>
<evidence type="ECO:0000256" key="14">
    <source>
        <dbReference type="SAM" id="Coils"/>
    </source>
</evidence>
<evidence type="ECO:0000256" key="3">
    <source>
        <dbReference type="ARBA" id="ARBA00004454"/>
    </source>
</evidence>
<evidence type="ECO:0000313" key="17">
    <source>
        <dbReference type="EMBL" id="CAI9771463.1"/>
    </source>
</evidence>
<evidence type="ECO:0000256" key="10">
    <source>
        <dbReference type="ARBA" id="ARBA00023054"/>
    </source>
</evidence>
<evidence type="ECO:0000256" key="15">
    <source>
        <dbReference type="SAM" id="MobiDB-lite"/>
    </source>
</evidence>
<sequence>MSLLLPPPSLFHSNSAGQNLLTVDATRSFYRSKASWQEVAGVLVFSAIPFTAVKAIANSPLGEALQRRMEEKKQFYQENSSNFKALADEARMDSMWYGEDRPRWLGPISFKYPTYLTGELPGDYGFDVAGLSKDPIALQKLFNFEVLHARWAMLAALGALIPELLDLTGTFHFVEPVWWRVGYSKLKGDTLDYLGIPGLHVAGSQGVVIIAICQALLMVGPEYARYCGIEALEPLGIYLPGDINYPGGVLFDPLNLSEDPLAFEELKVKEIKNGRLAMVAWLGFYIQAALTGVYTLYLHSPFNVLIPICSTDHNILDIVFLRPPFKIQRMMAAKEVCKAVSEVVTKPSSYQNDLPKPDANGISHHNHRNDPDKSNAFMNGANGLSEDLVVNKDVVELDLSVLTDSEVVEVQGVKFDAKSGKLDTKSAEISELLDGGHDAVEGTNGIFAVENDTPQDQQNSLGAEVLGVANGTNGILPVDNCSPQDQQNSLGAKGHVVNGANGNLMVINGIPQDQQNSLGNGVGVQGADTDTDAMEEQGGKTENGAAGEIKQVQGQTGKTESNTEDDLELVQDQSGETKSNAEDEIEQVQDQTGNTEWNEEDEIEQVQEQSGKTESNAEDKTESNAEDEIEPVQDQTGKAESNAEDEQVQDQSGKTESNAEDKTESNTEDEIEPDQDQTGKAESSAQDEIEPVQDQTGKTESNAEDEIEQVQGQSGKTESGAEDEIEQVQDQNEETISLVKAEIEKVEDRTELESFPSVIANQKSLVGLDTQLAEGVELNNSLSDIILSCDAIEKCPGYNRALDVVADVVECELRKIEVGEVSSEEVPVTTSMHLDPKSWPLINEEKRKTELEAGKSRTLFSRRWADMVKTPSTKTVIVHDHASKVNKENFPLPPSPEEPVEHPDCSEASPKAVKSEILIDVCRPTDNFPASIFEAHEPQLKNSDAKSTDEVSSSSSDGLRLKINEENDPVVDNIILDCTTNDANECEDNGNGISTASPKGSTDVMLAQENLSVEGATRPFFLVRIPKFNDRKLREQIKHAQLEVDEKTRLRNVIQLKIQKTRENYRARGAQYEAAMIERGAARKLVRSKRSEIDNLHSVINRAKSVMTLEDLDRRICNMEHMTQHETLTLKEEKQLIHEIKQLKQQREKLSRGIGSQNEIQQALDQREEVEEHLKILKKELDGLKDRISKIEEAATAAGREREDENRKAEELRVQFRAADDIRQTAYAQLQSLRKELFEKNEYFRKYMGDAAAARDCAFNKDREGLHHLCVNQVETIMKLWNTDDEFRKEYVKQNERSALTRFGTLDGRSLCLDKAPPNRPSYVDERVGKLGLMPAKAGSIQSSPLEFLEPKNRAMTNKELSKPVLVNALATVSGEDVINEIDKKPMKSKEEVELKRNVEEESREEAKAKLKERLKLEEIEKAKSALERKKRNAEKARKRAEQRAQKEAEKKEKEREKRLKKKEQKTPREVHENTNVSEAVQSTKSQIEIVEETDGIKETNSAAAASTKRLSKQSKSKYNIPPAAVRNRNKKRWQPWMWLILACLTVVALLLLGNTGVKFDTQSGKLDTKSAEISELLDGGHDAVEGTNGIFAVENDTPHDQQNSLGAEVLGIANGTNGILPVDNCIPQDQQNSLGGEGHVVNGANGNLLVINGIPQDQQNSLGGEGHVVNGANGNLLVINGIPQDQQNSLGIGVGVQDADTDPDAMEEQGGKTENGAAGEIKQVQGQTGKTESNTEDDLEPVQDQSGETKSNAEDEIEQVQDQTGNTERNTEDEIEQVQEQSGKTESNAEDKTESNAEDEIEPVQDQTGKVESNAQVEQVQDQSGKTESNAEDKKVSNTEDEIEPDQDQTGKAQSSAQDEIEPVQDQTGKTESNAEDEIEQVQDQSGKTESSARDEIEQVQDQSGKTESGAEDEIEQVQDQNEETKSLVKAEIEKVEDRTELESFPSVIANQESRVGLDTQLAEGVELNNSLSDIIVSCDAIEKCPGYNRAIDVVADVECELRKIGVGEVSSEEVPVTTSMHLDPKSWPLINEEKKKTELEAEKSRTLFSRRWADMVKTPSRKTIIVHDHASKVNKENFPLPPRPEEPFEHPDCREESPKAVKSEILIDVCRTTDNFPASIFETHEPQLKNSDAKSTDEVSSSSSDGLRLKINEENDPVVDNIILGCTTNDANECEDNGNGISTASPKGSTDVMLAQENLSVEAATRPFFLVRIPKFNDRKLREQIKHAQLEVEEKTRLRNVIQLEIQKTRENYRARGAQYEAAMIERGAARKLVRSKRSEIDNLHSVINRAKSVMTLEDLDRQICNMEHMTQHETLTLKEEKQLIREIKQLKQQREKLSRSIGSQDEIQQALEQREEVEEHLKILKKELDGLKDRISKIEEAATAAGREREDENRKAEELRVQFRAADDIRQTAYAQLQSLRKELFEKNEYFRKYMGDAAAARDCAFNKDREGLHHLCINQVETVMELWNTDDEFRKEYVKQNERSALTRFGTLDGRSLCLDKAPPNLPSYVDERVGKLGLMPAKAGSIQSSPLEFLEPKNRAMTNKELSKPVLVNAIATVSGEDVINEIDKKPMKSKEEVELERNVEEPSREEAKAKLKEQLRLEEIEKAKSALERKKRNAAKARKRAEQRAQKEAEQKEKEREKRLKKKEQKTPREVHENTNVSEVVQSTKSQTEIVLENDGIKETNSAATASTKRLPKQSKSKYNIPPAAVRNRNKKRWQPWMWLILACLTVVALLLLGNTGVFANANHKWW</sequence>
<dbReference type="SUPFAM" id="SSF103511">
    <property type="entry name" value="Chlorophyll a-b binding protein"/>
    <property type="match status" value="1"/>
</dbReference>
<feature type="region of interest" description="Disordered" evidence="15">
    <location>
        <begin position="516"/>
        <end position="733"/>
    </location>
</feature>
<dbReference type="GO" id="GO:0005789">
    <property type="term" value="C:endoplasmic reticulum membrane"/>
    <property type="evidence" value="ECO:0007669"/>
    <property type="project" value="UniProtKB-SubCell"/>
</dbReference>
<feature type="region of interest" description="Disordered" evidence="15">
    <location>
        <begin position="2577"/>
        <end position="2597"/>
    </location>
</feature>
<evidence type="ECO:0000256" key="4">
    <source>
        <dbReference type="ARBA" id="ARBA00022475"/>
    </source>
</evidence>
<feature type="compositionally biased region" description="Basic and acidic residues" evidence="15">
    <location>
        <begin position="2085"/>
        <end position="2099"/>
    </location>
</feature>
<keyword evidence="6" id="KW-0934">Plastid</keyword>
<evidence type="ECO:0000256" key="16">
    <source>
        <dbReference type="SAM" id="Phobius"/>
    </source>
</evidence>
<organism evidence="17 18">
    <name type="scientific">Fraxinus pennsylvanica</name>
    <dbReference type="NCBI Taxonomy" id="56036"/>
    <lineage>
        <taxon>Eukaryota</taxon>
        <taxon>Viridiplantae</taxon>
        <taxon>Streptophyta</taxon>
        <taxon>Embryophyta</taxon>
        <taxon>Tracheophyta</taxon>
        <taxon>Spermatophyta</taxon>
        <taxon>Magnoliopsida</taxon>
        <taxon>eudicotyledons</taxon>
        <taxon>Gunneridae</taxon>
        <taxon>Pentapetalae</taxon>
        <taxon>asterids</taxon>
        <taxon>lamiids</taxon>
        <taxon>Lamiales</taxon>
        <taxon>Oleaceae</taxon>
        <taxon>Oleeae</taxon>
        <taxon>Fraxinus</taxon>
    </lineage>
</organism>
<dbReference type="FunFam" id="1.10.3460.10:FF:000009">
    <property type="entry name" value="Chlorophyll a-b binding protein, chloroplastic"/>
    <property type="match status" value="1"/>
</dbReference>
<feature type="coiled-coil region" evidence="14">
    <location>
        <begin position="1133"/>
        <end position="1215"/>
    </location>
</feature>
<evidence type="ECO:0000256" key="7">
    <source>
        <dbReference type="ARBA" id="ARBA00022692"/>
    </source>
</evidence>
<dbReference type="GO" id="GO:0005886">
    <property type="term" value="C:plasma membrane"/>
    <property type="evidence" value="ECO:0007669"/>
    <property type="project" value="UniProtKB-SubCell"/>
</dbReference>
<feature type="region of interest" description="Disordered" evidence="15">
    <location>
        <begin position="1427"/>
        <end position="1484"/>
    </location>
</feature>
<evidence type="ECO:0000256" key="11">
    <source>
        <dbReference type="ARBA" id="ARBA00023078"/>
    </source>
</evidence>
<evidence type="ECO:0000256" key="2">
    <source>
        <dbReference type="ARBA" id="ARBA00004389"/>
    </source>
</evidence>
<feature type="compositionally biased region" description="Polar residues" evidence="15">
    <location>
        <begin position="1806"/>
        <end position="1829"/>
    </location>
</feature>
<feature type="region of interest" description="Disordered" evidence="15">
    <location>
        <begin position="1690"/>
        <end position="1926"/>
    </location>
</feature>
<keyword evidence="18" id="KW-1185">Reference proteome</keyword>
<dbReference type="Proteomes" id="UP000834106">
    <property type="component" value="Chromosome 11"/>
</dbReference>
<keyword evidence="8" id="KW-0256">Endoplasmic reticulum</keyword>
<keyword evidence="10 14" id="KW-0175">Coiled coil</keyword>
<feature type="compositionally biased region" description="Basic and acidic residues" evidence="15">
    <location>
        <begin position="939"/>
        <end position="949"/>
    </location>
</feature>
<feature type="compositionally biased region" description="Basic and acidic residues" evidence="15">
    <location>
        <begin position="1427"/>
        <end position="1458"/>
    </location>
</feature>
<accession>A0AAD2E0C1</accession>
<dbReference type="Pfam" id="PF00504">
    <property type="entry name" value="Chloroa_b-bind"/>
    <property type="match status" value="1"/>
</dbReference>
<feature type="region of interest" description="Disordered" evidence="15">
    <location>
        <begin position="939"/>
        <end position="958"/>
    </location>
</feature>
<dbReference type="GO" id="GO:0009535">
    <property type="term" value="C:chloroplast thylakoid membrane"/>
    <property type="evidence" value="ECO:0007669"/>
    <property type="project" value="UniProtKB-SubCell"/>
</dbReference>
<feature type="compositionally biased region" description="Polar residues" evidence="15">
    <location>
        <begin position="1474"/>
        <end position="1484"/>
    </location>
</feature>
<dbReference type="EMBL" id="OU503046">
    <property type="protein sequence ID" value="CAI9771463.1"/>
    <property type="molecule type" value="Genomic_DNA"/>
</dbReference>
<dbReference type="Gene3D" id="1.10.3460.10">
    <property type="entry name" value="Chlorophyll a/b binding protein domain"/>
    <property type="match status" value="1"/>
</dbReference>
<keyword evidence="11" id="KW-0793">Thylakoid</keyword>
<reference evidence="17" key="1">
    <citation type="submission" date="2023-05" db="EMBL/GenBank/DDBJ databases">
        <authorList>
            <person name="Huff M."/>
        </authorList>
    </citation>
    <scope>NUCLEOTIDE SEQUENCE</scope>
</reference>
<evidence type="ECO:0000256" key="12">
    <source>
        <dbReference type="ARBA" id="ARBA00023136"/>
    </source>
</evidence>
<name>A0AAD2E0C1_9LAMI</name>
<evidence type="ECO:0000313" key="18">
    <source>
        <dbReference type="Proteomes" id="UP000834106"/>
    </source>
</evidence>
<comment type="similarity">
    <text evidence="13">Belongs to the plant Proton pump-interactor protein family.</text>
</comment>
<feature type="compositionally biased region" description="Basic and acidic residues" evidence="15">
    <location>
        <begin position="2630"/>
        <end position="2648"/>
    </location>
</feature>
<dbReference type="PANTHER" id="PTHR32219:SF3">
    <property type="entry name" value="CALPONIN-LIKE DOMAIN PROTEIN"/>
    <property type="match status" value="1"/>
</dbReference>
<feature type="region of interest" description="Disordered" evidence="15">
    <location>
        <begin position="348"/>
        <end position="373"/>
    </location>
</feature>
<evidence type="ECO:0000256" key="13">
    <source>
        <dbReference type="ARBA" id="ARBA00038080"/>
    </source>
</evidence>